<feature type="signal peptide" evidence="3">
    <location>
        <begin position="1"/>
        <end position="32"/>
    </location>
</feature>
<keyword evidence="6" id="KW-1185">Reference proteome</keyword>
<dbReference type="PANTHER" id="PTHR21666:SF263">
    <property type="entry name" value="MUREIN HYDROLASE ACTIVATOR NLPD"/>
    <property type="match status" value="1"/>
</dbReference>
<feature type="compositionally biased region" description="Low complexity" evidence="2">
    <location>
        <begin position="37"/>
        <end position="48"/>
    </location>
</feature>
<sequence length="262" mass="26702">MSAEVRFKGAFKASAGAAAMLLVAALAGCGTATVVRPSGGASAAPAAPRTSVPKPGQTAVVRRGDTLYALARIHNITPGDLAAWNGLSNPNAIYPGQTLRLYPGSGATASRPATGSSGAATRPATPPAAATPAPAPANSGIGWRWPADGALVGRFVAGETTKQGIDIAGSSGQAVRAAGPGVVVYSGAGLVGYGELIIIKHNDQWLSAYGHNRKRLVNEGQNVKAGDQIAEMGRTGTSRDMLHFEIRYNGKPVDPLQYLPAR</sequence>
<name>A0ABR5NHI2_9GAMM</name>
<evidence type="ECO:0000313" key="6">
    <source>
        <dbReference type="Proteomes" id="UP000050902"/>
    </source>
</evidence>
<dbReference type="Gene3D" id="3.10.350.10">
    <property type="entry name" value="LysM domain"/>
    <property type="match status" value="1"/>
</dbReference>
<dbReference type="InterPro" id="IPR036779">
    <property type="entry name" value="LysM_dom_sf"/>
</dbReference>
<dbReference type="SUPFAM" id="SSF51261">
    <property type="entry name" value="Duplicated hybrid motif"/>
    <property type="match status" value="1"/>
</dbReference>
<dbReference type="PROSITE" id="PS51257">
    <property type="entry name" value="PROKAR_LIPOPROTEIN"/>
    <property type="match status" value="1"/>
</dbReference>
<dbReference type="InterPro" id="IPR011055">
    <property type="entry name" value="Dup_hybrid_motif"/>
</dbReference>
<evidence type="ECO:0000256" key="1">
    <source>
        <dbReference type="ARBA" id="ARBA00038420"/>
    </source>
</evidence>
<accession>A0ABR5NHI2</accession>
<dbReference type="Pfam" id="PF01551">
    <property type="entry name" value="Peptidase_M23"/>
    <property type="match status" value="1"/>
</dbReference>
<feature type="domain" description="LysM" evidence="4">
    <location>
        <begin position="57"/>
        <end position="101"/>
    </location>
</feature>
<dbReference type="PROSITE" id="PS51782">
    <property type="entry name" value="LYSM"/>
    <property type="match status" value="1"/>
</dbReference>
<feature type="region of interest" description="Disordered" evidence="2">
    <location>
        <begin position="104"/>
        <end position="140"/>
    </location>
</feature>
<dbReference type="Pfam" id="PF01476">
    <property type="entry name" value="LysM"/>
    <property type="match status" value="1"/>
</dbReference>
<dbReference type="PANTHER" id="PTHR21666">
    <property type="entry name" value="PEPTIDASE-RELATED"/>
    <property type="match status" value="1"/>
</dbReference>
<dbReference type="Proteomes" id="UP000050902">
    <property type="component" value="Unassembled WGS sequence"/>
</dbReference>
<protein>
    <submittedName>
        <fullName evidence="5">Membrane protein</fullName>
    </submittedName>
</protein>
<dbReference type="CDD" id="cd12797">
    <property type="entry name" value="M23_peptidase"/>
    <property type="match status" value="1"/>
</dbReference>
<dbReference type="InterPro" id="IPR050570">
    <property type="entry name" value="Cell_wall_metabolism_enzyme"/>
</dbReference>
<dbReference type="InterPro" id="IPR018392">
    <property type="entry name" value="LysM"/>
</dbReference>
<gene>
    <name evidence="5" type="ORF">ABB22_14150</name>
</gene>
<evidence type="ECO:0000313" key="5">
    <source>
        <dbReference type="EMBL" id="KRG55504.1"/>
    </source>
</evidence>
<keyword evidence="3" id="KW-0732">Signal</keyword>
<comment type="caution">
    <text evidence="5">The sequence shown here is derived from an EMBL/GenBank/DDBJ whole genome shotgun (WGS) entry which is preliminary data.</text>
</comment>
<evidence type="ECO:0000259" key="4">
    <source>
        <dbReference type="PROSITE" id="PS51782"/>
    </source>
</evidence>
<feature type="chain" id="PRO_5045168807" evidence="3">
    <location>
        <begin position="33"/>
        <end position="262"/>
    </location>
</feature>
<organism evidence="5 6">
    <name type="scientific">Stenotrophomonas nitritireducens</name>
    <dbReference type="NCBI Taxonomy" id="83617"/>
    <lineage>
        <taxon>Bacteria</taxon>
        <taxon>Pseudomonadati</taxon>
        <taxon>Pseudomonadota</taxon>
        <taxon>Gammaproteobacteria</taxon>
        <taxon>Lysobacterales</taxon>
        <taxon>Lysobacteraceae</taxon>
        <taxon>Stenotrophomonas</taxon>
    </lineage>
</organism>
<dbReference type="EMBL" id="LDJG01000023">
    <property type="protein sequence ID" value="KRG55504.1"/>
    <property type="molecule type" value="Genomic_DNA"/>
</dbReference>
<reference evidence="5 6" key="1">
    <citation type="submission" date="2015-05" db="EMBL/GenBank/DDBJ databases">
        <title>Genome sequencing and analysis of members of genus Stenotrophomonas.</title>
        <authorList>
            <person name="Patil P.P."/>
            <person name="Midha S."/>
            <person name="Patil P.B."/>
        </authorList>
    </citation>
    <scope>NUCLEOTIDE SEQUENCE [LARGE SCALE GENOMIC DNA]</scope>
    <source>
        <strain evidence="5 6">DSM 12575</strain>
    </source>
</reference>
<evidence type="ECO:0000256" key="2">
    <source>
        <dbReference type="SAM" id="MobiDB-lite"/>
    </source>
</evidence>
<proteinExistence type="inferred from homology"/>
<feature type="region of interest" description="Disordered" evidence="2">
    <location>
        <begin position="37"/>
        <end position="56"/>
    </location>
</feature>
<feature type="compositionally biased region" description="Low complexity" evidence="2">
    <location>
        <begin position="119"/>
        <end position="132"/>
    </location>
</feature>
<feature type="compositionally biased region" description="Polar residues" evidence="2">
    <location>
        <begin position="107"/>
        <end position="118"/>
    </location>
</feature>
<evidence type="ECO:0000256" key="3">
    <source>
        <dbReference type="SAM" id="SignalP"/>
    </source>
</evidence>
<dbReference type="InterPro" id="IPR016047">
    <property type="entry name" value="M23ase_b-sheet_dom"/>
</dbReference>
<dbReference type="SMART" id="SM00257">
    <property type="entry name" value="LysM"/>
    <property type="match status" value="1"/>
</dbReference>
<dbReference type="Gene3D" id="2.70.70.10">
    <property type="entry name" value="Glucose Permease (Domain IIA)"/>
    <property type="match status" value="1"/>
</dbReference>
<comment type="similarity">
    <text evidence="1">Belongs to the E.coli NlpD/Haemophilus LppB family.</text>
</comment>
<dbReference type="CDD" id="cd00118">
    <property type="entry name" value="LysM"/>
    <property type="match status" value="1"/>
</dbReference>